<name>A0ABM7MDA8_9GAMM</name>
<feature type="domain" description="Carbohydrate kinase FGGY N-terminal" evidence="4">
    <location>
        <begin position="22"/>
        <end position="273"/>
    </location>
</feature>
<sequence length="478" mass="52414">MNPQDKPPILEPSQPSLSDKKVILGIDIGTSGVRACIVEKNYPSSDSSENMLFEAHIEMPVAEIRSTNGLNTLEISQNPQIWIDTLESLLKKIGHNFPIKQITHLVLDATSSTVLLVDQSGHAYTDALMYNDAQSVLPAKVIAGLIEQSAEFSGAQGASSTLAKVATLLEQNPNLSKPIICHQIDFINHYLSGALNITDENNALKLGYNSIHQAWPNWIEKYLKTLNSTIQLPQVVKPGSFIAMIAPHIAERFGFRKNLKVMAGTTDSIAGFLASGASQIGDAVSSLGSTLAIKAISDKPLFDKRFGLYSHRLGNNWLVGGASNSGGRVLLNHYNLADLVHIVKSINNKDIEDFLKTPRQNYYPLSQAGERFPIADANLPPKMPKSPQCAVADIDGNQQCLQAHQTFLLNVLTGMTEIERLAYHKLVELHLPPVKKIFSVGGGTQNHVWMQLREKLIDAQFLHPEHQQAAYGVTKLID</sequence>
<dbReference type="Pfam" id="PF00370">
    <property type="entry name" value="FGGY_N"/>
    <property type="match status" value="1"/>
</dbReference>
<evidence type="ECO:0000313" key="5">
    <source>
        <dbReference type="EMBL" id="BCN93395.1"/>
    </source>
</evidence>
<evidence type="ECO:0000256" key="2">
    <source>
        <dbReference type="ARBA" id="ARBA00022679"/>
    </source>
</evidence>
<dbReference type="PANTHER" id="PTHR10196:SF80">
    <property type="entry name" value="D-RIBULOSE KINASE"/>
    <property type="match status" value="1"/>
</dbReference>
<dbReference type="PANTHER" id="PTHR10196">
    <property type="entry name" value="SUGAR KINASE"/>
    <property type="match status" value="1"/>
</dbReference>
<dbReference type="Proteomes" id="UP001054820">
    <property type="component" value="Chromosome"/>
</dbReference>
<evidence type="ECO:0000259" key="4">
    <source>
        <dbReference type="Pfam" id="PF00370"/>
    </source>
</evidence>
<dbReference type="CDD" id="cd07783">
    <property type="entry name" value="ASKHA_NBD_FGGY_SePSK_AtXK1-like"/>
    <property type="match status" value="1"/>
</dbReference>
<dbReference type="EMBL" id="AP024202">
    <property type="protein sequence ID" value="BCN93395.1"/>
    <property type="molecule type" value="Genomic_DNA"/>
</dbReference>
<dbReference type="Gene3D" id="3.30.420.40">
    <property type="match status" value="2"/>
</dbReference>
<dbReference type="InterPro" id="IPR018484">
    <property type="entry name" value="FGGY_N"/>
</dbReference>
<keyword evidence="3 5" id="KW-0418">Kinase</keyword>
<evidence type="ECO:0000256" key="3">
    <source>
        <dbReference type="ARBA" id="ARBA00022777"/>
    </source>
</evidence>
<dbReference type="RefSeq" id="WP_237260486.1">
    <property type="nucleotide sequence ID" value="NZ_AP024202.1"/>
</dbReference>
<keyword evidence="2" id="KW-0808">Transferase</keyword>
<dbReference type="InterPro" id="IPR043129">
    <property type="entry name" value="ATPase_NBD"/>
</dbReference>
<dbReference type="GO" id="GO:0016301">
    <property type="term" value="F:kinase activity"/>
    <property type="evidence" value="ECO:0007669"/>
    <property type="project" value="UniProtKB-KW"/>
</dbReference>
<proteinExistence type="inferred from homology"/>
<accession>A0ABM7MDA8</accession>
<organism evidence="5 6">
    <name type="scientific">Thiomicrorhabdus immobilis</name>
    <dbReference type="NCBI Taxonomy" id="2791037"/>
    <lineage>
        <taxon>Bacteria</taxon>
        <taxon>Pseudomonadati</taxon>
        <taxon>Pseudomonadota</taxon>
        <taxon>Gammaproteobacteria</taxon>
        <taxon>Thiotrichales</taxon>
        <taxon>Piscirickettsiaceae</taxon>
        <taxon>Thiomicrorhabdus</taxon>
    </lineage>
</organism>
<gene>
    <name evidence="5" type="ORF">THMIRHAM_11800</name>
</gene>
<protein>
    <submittedName>
        <fullName evidence="5">Carbohydrate kinase</fullName>
    </submittedName>
</protein>
<keyword evidence="6" id="KW-1185">Reference proteome</keyword>
<reference evidence="5" key="1">
    <citation type="journal article" date="2022" name="Arch. Microbiol.">
        <title>Thiomicrorhabdus immobilis sp. nov., a mesophilic sulfur-oxidizing bacterium isolated from sediment of a brackish lake in northern Japan.</title>
        <authorList>
            <person name="Kojima H."/>
            <person name="Mochizuki J."/>
            <person name="Kanda M."/>
            <person name="Watanabe T."/>
            <person name="Fukui M."/>
        </authorList>
    </citation>
    <scope>NUCLEOTIDE SEQUENCE</scope>
    <source>
        <strain evidence="5">Am19</strain>
    </source>
</reference>
<evidence type="ECO:0000256" key="1">
    <source>
        <dbReference type="ARBA" id="ARBA00009156"/>
    </source>
</evidence>
<evidence type="ECO:0000313" key="6">
    <source>
        <dbReference type="Proteomes" id="UP001054820"/>
    </source>
</evidence>
<dbReference type="SUPFAM" id="SSF53067">
    <property type="entry name" value="Actin-like ATPase domain"/>
    <property type="match status" value="2"/>
</dbReference>
<comment type="similarity">
    <text evidence="1">Belongs to the FGGY kinase family.</text>
</comment>